<evidence type="ECO:0000259" key="1">
    <source>
        <dbReference type="Pfam" id="PF19501"/>
    </source>
</evidence>
<protein>
    <recommendedName>
        <fullName evidence="1">PcRGLX/YetA-like N-terminal RIFT barrel domain-containing protein</fullName>
    </recommendedName>
</protein>
<dbReference type="RefSeq" id="WP_077025131.1">
    <property type="nucleotide sequence ID" value="NZ_CP017641.1"/>
</dbReference>
<sequence length="869" mass="97241">MNTSVQQTATPTKPANKQCREIPFELVSAADSKLRHVPVTSGLCLPKGALQEPGDWLVEGIGGAQLPVQSEVLNRWSDGSVRWLLAHFVAGRIPQGRTSGTFVRPQKRAQHHFGTASLKWEQNELTLHIQQPREHGPTAGTIRIVPELFDQTGRLLSLKITDVIEEESGDVRCVSVVRATVVGLPFLDVQLRLEIWPTAGHIKVETRIRNTRRARHKGGLWDLGDEGSFLFSGLHLNVHTVDYMTTSLTWKPERDAPVRMASTTDTLRIVQLGSGGPAWSNTNHIDANGQSTVAERGYVATLAGESTRGERAEPVVALTSDDSRLTVAVPEFWQQFPGSLAVESGRVVVGLFPQLEGQTYELQGGEQKTQSTWLSLRPVDESLNHLGWVNAPPRLIQPSGWVQKCDVFPWFPGDTAKANRLAHYLTAATTGDYSFTARREKIDEYGWRNFGDVPADHEQAHYDGDNTVISHYNNQFDLIFGGIQNMAASGDAKWFDLFEPLARHVMDIDIYHTSEDRACFNGGLFWHTDHYVDAHTSTHRTYSRHNATGKDTYGGGPACEHNYTTGLLYYYFLTGHREAHDAVVSLADWVINMDDGTKTIWGAIDDGPSGLASKTVTEDFHGPGRGAGNSINSLIDGWLLTGNRKYMDKAEELTHRVVSPNQDCDELHLADAEGHWSYTVCMTALGRYLAVKLQANQLDEHYAYVRETLAHYGRWMAANEEPALAHPERLEFPNVAWAAQEFRKANALRIAASCSDDATEETAMRRKADELNEAAWNDLYKFEDSHLASRCLSIVMTEGLRDIFHRTCRPEYMPPVEQQYEWPEWTMFVLQKHRVKAMLKNPAKAILAATKLANPFRLAKTIDAVKRQM</sequence>
<evidence type="ECO:0000313" key="2">
    <source>
        <dbReference type="EMBL" id="APZ93705.1"/>
    </source>
</evidence>
<dbReference type="Proteomes" id="UP000187735">
    <property type="component" value="Chromosome"/>
</dbReference>
<dbReference type="InterPro" id="IPR008928">
    <property type="entry name" value="6-hairpin_glycosidase_sf"/>
</dbReference>
<evidence type="ECO:0000313" key="3">
    <source>
        <dbReference type="Proteomes" id="UP000187735"/>
    </source>
</evidence>
<keyword evidence="3" id="KW-1185">Reference proteome</keyword>
<dbReference type="GO" id="GO:0005975">
    <property type="term" value="P:carbohydrate metabolic process"/>
    <property type="evidence" value="ECO:0007669"/>
    <property type="project" value="InterPro"/>
</dbReference>
<dbReference type="Pfam" id="PF19501">
    <property type="entry name" value="PcRGLX_1st"/>
    <property type="match status" value="1"/>
</dbReference>
<dbReference type="InterPro" id="IPR048329">
    <property type="entry name" value="PcRGLX_1st"/>
</dbReference>
<name>A0A1P8WI19_9PLAN</name>
<dbReference type="EMBL" id="CP017641">
    <property type="protein sequence ID" value="APZ93705.1"/>
    <property type="molecule type" value="Genomic_DNA"/>
</dbReference>
<reference evidence="2 3" key="1">
    <citation type="journal article" date="2016" name="Front. Microbiol.">
        <title>Fuerstia marisgermanicae gen. nov., sp. nov., an Unusual Member of the Phylum Planctomycetes from the German Wadden Sea.</title>
        <authorList>
            <person name="Kohn T."/>
            <person name="Heuer A."/>
            <person name="Jogler M."/>
            <person name="Vollmers J."/>
            <person name="Boedeker C."/>
            <person name="Bunk B."/>
            <person name="Rast P."/>
            <person name="Borchert D."/>
            <person name="Glockner I."/>
            <person name="Freese H.M."/>
            <person name="Klenk H.P."/>
            <person name="Overmann J."/>
            <person name="Kaster A.K."/>
            <person name="Rohde M."/>
            <person name="Wiegand S."/>
            <person name="Jogler C."/>
        </authorList>
    </citation>
    <scope>NUCLEOTIDE SEQUENCE [LARGE SCALE GENOMIC DNA]</scope>
    <source>
        <strain evidence="2 3">NH11</strain>
    </source>
</reference>
<proteinExistence type="predicted"/>
<gene>
    <name evidence="2" type="ORF">Fuma_03323</name>
</gene>
<organism evidence="2 3">
    <name type="scientific">Fuerstiella marisgermanici</name>
    <dbReference type="NCBI Taxonomy" id="1891926"/>
    <lineage>
        <taxon>Bacteria</taxon>
        <taxon>Pseudomonadati</taxon>
        <taxon>Planctomycetota</taxon>
        <taxon>Planctomycetia</taxon>
        <taxon>Planctomycetales</taxon>
        <taxon>Planctomycetaceae</taxon>
        <taxon>Fuerstiella</taxon>
    </lineage>
</organism>
<dbReference type="AlphaFoldDB" id="A0A1P8WI19"/>
<feature type="domain" description="PcRGLX/YetA-like N-terminal RIFT barrel" evidence="1">
    <location>
        <begin position="36"/>
        <end position="90"/>
    </location>
</feature>
<dbReference type="OrthoDB" id="262615at2"/>
<accession>A0A1P8WI19</accession>
<dbReference type="STRING" id="1891926.Fuma_03323"/>
<dbReference type="SUPFAM" id="SSF48208">
    <property type="entry name" value="Six-hairpin glycosidases"/>
    <property type="match status" value="1"/>
</dbReference>
<dbReference type="KEGG" id="fmr:Fuma_03323"/>